<evidence type="ECO:0008006" key="3">
    <source>
        <dbReference type="Google" id="ProtNLM"/>
    </source>
</evidence>
<proteinExistence type="predicted"/>
<accession>A0A2M7QHM0</accession>
<dbReference type="InterPro" id="IPR036583">
    <property type="entry name" value="23S_rRNA_IVS_sf"/>
</dbReference>
<dbReference type="InterPro" id="IPR012657">
    <property type="entry name" value="23S_rRNA-intervening_sequence"/>
</dbReference>
<dbReference type="EMBL" id="PFLI01000140">
    <property type="protein sequence ID" value="PIY71813.1"/>
    <property type="molecule type" value="Genomic_DNA"/>
</dbReference>
<dbReference type="Proteomes" id="UP000229401">
    <property type="component" value="Unassembled WGS sequence"/>
</dbReference>
<dbReference type="Gene3D" id="1.20.1440.60">
    <property type="entry name" value="23S rRNA-intervening sequence"/>
    <property type="match status" value="1"/>
</dbReference>
<name>A0A2M7QHM0_9BACT</name>
<dbReference type="Pfam" id="PF05635">
    <property type="entry name" value="23S_rRNA_IVP"/>
    <property type="match status" value="1"/>
</dbReference>
<evidence type="ECO:0000313" key="1">
    <source>
        <dbReference type="EMBL" id="PIY71813.1"/>
    </source>
</evidence>
<dbReference type="SUPFAM" id="SSF158446">
    <property type="entry name" value="IVS-encoded protein-like"/>
    <property type="match status" value="1"/>
</dbReference>
<sequence length="54" mass="6385">MIIPFRDLEVYKESYSLMLIIHKEIFKFPQFEKNDLVSQLRRSTKSIPANIAEG</sequence>
<protein>
    <recommendedName>
        <fullName evidence="3">Four helix bundle protein</fullName>
    </recommendedName>
</protein>
<reference evidence="2" key="1">
    <citation type="submission" date="2017-09" db="EMBL/GenBank/DDBJ databases">
        <title>Depth-based differentiation of microbial function through sediment-hosted aquifers and enrichment of novel symbionts in the deep terrestrial subsurface.</title>
        <authorList>
            <person name="Probst A.J."/>
            <person name="Ladd B."/>
            <person name="Jarett J.K."/>
            <person name="Geller-Mcgrath D.E."/>
            <person name="Sieber C.M.K."/>
            <person name="Emerson J.B."/>
            <person name="Anantharaman K."/>
            <person name="Thomas B.C."/>
            <person name="Malmstrom R."/>
            <person name="Stieglmeier M."/>
            <person name="Klingl A."/>
            <person name="Woyke T."/>
            <person name="Ryan C.M."/>
            <person name="Banfield J.F."/>
        </authorList>
    </citation>
    <scope>NUCLEOTIDE SEQUENCE [LARGE SCALE GENOMIC DNA]</scope>
</reference>
<evidence type="ECO:0000313" key="2">
    <source>
        <dbReference type="Proteomes" id="UP000229401"/>
    </source>
</evidence>
<dbReference type="AlphaFoldDB" id="A0A2M7QHM0"/>
<dbReference type="NCBIfam" id="TIGR02436">
    <property type="entry name" value="four helix bundle protein"/>
    <property type="match status" value="1"/>
</dbReference>
<gene>
    <name evidence="1" type="ORF">COY87_04225</name>
</gene>
<comment type="caution">
    <text evidence="1">The sequence shown here is derived from an EMBL/GenBank/DDBJ whole genome shotgun (WGS) entry which is preliminary data.</text>
</comment>
<organism evidence="1 2">
    <name type="scientific">Candidatus Roizmanbacteria bacterium CG_4_10_14_0_8_um_filter_33_9</name>
    <dbReference type="NCBI Taxonomy" id="1974826"/>
    <lineage>
        <taxon>Bacteria</taxon>
        <taxon>Candidatus Roizmaniibacteriota</taxon>
    </lineage>
</organism>